<dbReference type="EMBL" id="CP139781">
    <property type="protein sequence ID" value="WRQ86529.1"/>
    <property type="molecule type" value="Genomic_DNA"/>
</dbReference>
<feature type="transmembrane region" description="Helical" evidence="1">
    <location>
        <begin position="33"/>
        <end position="50"/>
    </location>
</feature>
<dbReference type="Proteomes" id="UP000738431">
    <property type="component" value="Chromosome"/>
</dbReference>
<keyword evidence="1" id="KW-1133">Transmembrane helix</keyword>
<evidence type="ECO:0000259" key="2">
    <source>
        <dbReference type="Pfam" id="PF04982"/>
    </source>
</evidence>
<accession>A0ABZ1C7M1</accession>
<dbReference type="Pfam" id="PF04982">
    <property type="entry name" value="TM_HPP"/>
    <property type="match status" value="1"/>
</dbReference>
<feature type="transmembrane region" description="Helical" evidence="1">
    <location>
        <begin position="62"/>
        <end position="84"/>
    </location>
</feature>
<dbReference type="PANTHER" id="PTHR33741:SF5">
    <property type="entry name" value="TRANSMEMBRANE PROTEIN DDB_G0269096-RELATED"/>
    <property type="match status" value="1"/>
</dbReference>
<name>A0ABZ1C7M1_9BACT</name>
<keyword evidence="4" id="KW-1185">Reference proteome</keyword>
<proteinExistence type="predicted"/>
<evidence type="ECO:0000313" key="4">
    <source>
        <dbReference type="Proteomes" id="UP000738431"/>
    </source>
</evidence>
<keyword evidence="1" id="KW-0812">Transmembrane</keyword>
<evidence type="ECO:0000313" key="3">
    <source>
        <dbReference type="EMBL" id="WRQ86529.1"/>
    </source>
</evidence>
<gene>
    <name evidence="3" type="ORF">K1X11_017090</name>
</gene>
<dbReference type="InterPro" id="IPR058581">
    <property type="entry name" value="TM_HPP"/>
</dbReference>
<keyword evidence="1" id="KW-0472">Membrane</keyword>
<reference evidence="3 4" key="1">
    <citation type="submission" date="2023-12" db="EMBL/GenBank/DDBJ databases">
        <title>Description of an unclassified Opitutus bacterium of Verrucomicrobiota.</title>
        <authorList>
            <person name="Zhang D.-F."/>
        </authorList>
    </citation>
    <scope>NUCLEOTIDE SEQUENCE [LARGE SCALE GENOMIC DNA]</scope>
    <source>
        <strain evidence="3 4">WL0086</strain>
    </source>
</reference>
<dbReference type="RefSeq" id="WP_221033212.1">
    <property type="nucleotide sequence ID" value="NZ_CP139781.1"/>
</dbReference>
<dbReference type="InterPro" id="IPR007065">
    <property type="entry name" value="HPP"/>
</dbReference>
<sequence>MSSSFRKSQILLATVGAIIAVSALSFVAATTEALLLLGSFGASTLLLFALPEAPLSQPRSVIGGHLIASLIALCCLAAFGPQWWAVGVATGLGVGLMMVTRTVHPPAGSNAIIVFLAKPGWDVLLFSTVFGTLVLIVIAIVYHRLTRRHKYPQYWRAAAV</sequence>
<feature type="domain" description="HPP transmembrane region" evidence="2">
    <location>
        <begin position="6"/>
        <end position="152"/>
    </location>
</feature>
<dbReference type="PANTHER" id="PTHR33741">
    <property type="entry name" value="TRANSMEMBRANE PROTEIN DDB_G0269096-RELATED"/>
    <property type="match status" value="1"/>
</dbReference>
<feature type="transmembrane region" description="Helical" evidence="1">
    <location>
        <begin position="123"/>
        <end position="142"/>
    </location>
</feature>
<organism evidence="3 4">
    <name type="scientific">Actomonas aquatica</name>
    <dbReference type="NCBI Taxonomy" id="2866162"/>
    <lineage>
        <taxon>Bacteria</taxon>
        <taxon>Pseudomonadati</taxon>
        <taxon>Verrucomicrobiota</taxon>
        <taxon>Opitutia</taxon>
        <taxon>Opitutales</taxon>
        <taxon>Opitutaceae</taxon>
        <taxon>Actomonas</taxon>
    </lineage>
</organism>
<protein>
    <submittedName>
        <fullName evidence="3">HPP family protein</fullName>
    </submittedName>
</protein>
<evidence type="ECO:0000256" key="1">
    <source>
        <dbReference type="SAM" id="Phobius"/>
    </source>
</evidence>